<dbReference type="Gene3D" id="2.60.120.1140">
    <property type="entry name" value="Protein of unknown function DUF192"/>
    <property type="match status" value="1"/>
</dbReference>
<protein>
    <recommendedName>
        <fullName evidence="4">DUF192 domain-containing protein</fullName>
    </recommendedName>
</protein>
<dbReference type="PANTHER" id="PTHR37953:SF1">
    <property type="entry name" value="UPF0127 PROTEIN MJ1496"/>
    <property type="match status" value="1"/>
</dbReference>
<evidence type="ECO:0000256" key="1">
    <source>
        <dbReference type="SAM" id="SignalP"/>
    </source>
</evidence>
<dbReference type="Pfam" id="PF02643">
    <property type="entry name" value="DUF192"/>
    <property type="match status" value="1"/>
</dbReference>
<comment type="caution">
    <text evidence="2">The sequence shown here is derived from an EMBL/GenBank/DDBJ whole genome shotgun (WGS) entry which is preliminary data.</text>
</comment>
<dbReference type="RefSeq" id="WP_115855701.1">
    <property type="nucleotide sequence ID" value="NZ_QRDJ01000013.1"/>
</dbReference>
<evidence type="ECO:0000313" key="3">
    <source>
        <dbReference type="Proteomes" id="UP000256334"/>
    </source>
</evidence>
<keyword evidence="1" id="KW-0732">Signal</keyword>
<dbReference type="PANTHER" id="PTHR37953">
    <property type="entry name" value="UPF0127 PROTEIN MJ1496"/>
    <property type="match status" value="1"/>
</dbReference>
<accession>A0A3D9DRS6</accession>
<dbReference type="InterPro" id="IPR038695">
    <property type="entry name" value="Saro_0823-like_sf"/>
</dbReference>
<feature type="chain" id="PRO_5017555644" description="DUF192 domain-containing protein" evidence="1">
    <location>
        <begin position="24"/>
        <end position="158"/>
    </location>
</feature>
<evidence type="ECO:0008006" key="4">
    <source>
        <dbReference type="Google" id="ProtNLM"/>
    </source>
</evidence>
<name>A0A3D9DRS6_9GAMM</name>
<evidence type="ECO:0000313" key="2">
    <source>
        <dbReference type="EMBL" id="REC93335.1"/>
    </source>
</evidence>
<dbReference type="AlphaFoldDB" id="A0A3D9DRS6"/>
<organism evidence="2 3">
    <name type="scientific">Kushneria indalinina DSM 14324</name>
    <dbReference type="NCBI Taxonomy" id="1122140"/>
    <lineage>
        <taxon>Bacteria</taxon>
        <taxon>Pseudomonadati</taxon>
        <taxon>Pseudomonadota</taxon>
        <taxon>Gammaproteobacteria</taxon>
        <taxon>Oceanospirillales</taxon>
        <taxon>Halomonadaceae</taxon>
        <taxon>Kushneria</taxon>
    </lineage>
</organism>
<reference evidence="2 3" key="1">
    <citation type="submission" date="2018-07" db="EMBL/GenBank/DDBJ databases">
        <title>Genomic Encyclopedia of Type Strains, Phase IV (KMG-IV): sequencing the most valuable type-strain genomes for metagenomic binning, comparative biology and taxonomic classification.</title>
        <authorList>
            <person name="Goeker M."/>
        </authorList>
    </citation>
    <scope>NUCLEOTIDE SEQUENCE [LARGE SCALE GENOMIC DNA]</scope>
    <source>
        <strain evidence="2 3">DSM 14324</strain>
    </source>
</reference>
<keyword evidence="3" id="KW-1185">Reference proteome</keyword>
<dbReference type="EMBL" id="QRDJ01000013">
    <property type="protein sequence ID" value="REC93335.1"/>
    <property type="molecule type" value="Genomic_DNA"/>
</dbReference>
<sequence>MKIKKPKTLLAGACAGLLLATMAAVSSSKFGDGHCDVEIGGYAASLALAATPNARLNGLSNQSADKIGSGMIFIWPESTWAPVWMKDTEIDLSVAFFDSDRRITSIQKMDAHSEQFHYPPSEVLGMIEVPAGDFERNGVAVGDQVVSQCIMSKEARTQ</sequence>
<dbReference type="Proteomes" id="UP000256334">
    <property type="component" value="Unassembled WGS sequence"/>
</dbReference>
<dbReference type="OrthoDB" id="5526466at2"/>
<dbReference type="InterPro" id="IPR003795">
    <property type="entry name" value="DUF192"/>
</dbReference>
<proteinExistence type="predicted"/>
<feature type="signal peptide" evidence="1">
    <location>
        <begin position="1"/>
        <end position="23"/>
    </location>
</feature>
<gene>
    <name evidence="2" type="ORF">C8D72_3494</name>
</gene>